<comment type="caution">
    <text evidence="2">The sequence shown here is derived from an EMBL/GenBank/DDBJ whole genome shotgun (WGS) entry which is preliminary data.</text>
</comment>
<feature type="compositionally biased region" description="Acidic residues" evidence="1">
    <location>
        <begin position="108"/>
        <end position="133"/>
    </location>
</feature>
<feature type="region of interest" description="Disordered" evidence="1">
    <location>
        <begin position="158"/>
        <end position="263"/>
    </location>
</feature>
<feature type="region of interest" description="Disordered" evidence="1">
    <location>
        <begin position="108"/>
        <end position="145"/>
    </location>
</feature>
<evidence type="ECO:0000313" key="2">
    <source>
        <dbReference type="EMBL" id="KAI0306172.1"/>
    </source>
</evidence>
<dbReference type="GO" id="GO:0033260">
    <property type="term" value="P:nuclear DNA replication"/>
    <property type="evidence" value="ECO:0007669"/>
    <property type="project" value="TreeGrafter"/>
</dbReference>
<dbReference type="EMBL" id="WTXG01000004">
    <property type="protein sequence ID" value="KAI0306172.1"/>
    <property type="molecule type" value="Genomic_DNA"/>
</dbReference>
<protein>
    <submittedName>
        <fullName evidence="2">Uncharacterized protein</fullName>
    </submittedName>
</protein>
<name>A0AAD4MBM0_9AGAM</name>
<feature type="compositionally biased region" description="Low complexity" evidence="1">
    <location>
        <begin position="219"/>
        <end position="240"/>
    </location>
</feature>
<sequence>MSSAPVHHPTSEDSNVIYGLNYPPDFLSSLPILLPRPTPHTPIRALSASQFATLHHLAITSHAPDHVLFPFLHGLEGDNEQQNAFFTSPTTPIIRPRFRGLIWVACEDDDTPSSDDDGDSDVVASDDSDDDEHGSDGGDLGHSFELDMDVDIDTDLDLDRNHHKPEAPGSSSPSTSTSEPTDPSCDTSDPDNNALHMHPVKSRAPRIYTNTTIARDRSVSSSSTSSTSSRSRGMPSPSTPATSLDSPSPSCMPLGPPSPEPRPRIAPLIVSGFKARDLLKLNADGNAEFVPLRVPEGISLRNFDIQVVRILSCLFFSNFSPSLSNDTCIICSSPWFFFSRAGSSIHYMGAFAIP</sequence>
<dbReference type="AlphaFoldDB" id="A0AAD4MBM0"/>
<evidence type="ECO:0000256" key="1">
    <source>
        <dbReference type="SAM" id="MobiDB-lite"/>
    </source>
</evidence>
<proteinExistence type="predicted"/>
<dbReference type="PANTHER" id="PTHR47550">
    <property type="entry name" value="DUAL SPECIFICITY PROTEIN PHOSPHATASE PPS1"/>
    <property type="match status" value="1"/>
</dbReference>
<dbReference type="InterPro" id="IPR053239">
    <property type="entry name" value="Dual_spec_PTase"/>
</dbReference>
<reference evidence="2" key="1">
    <citation type="journal article" date="2022" name="New Phytol.">
        <title>Evolutionary transition to the ectomycorrhizal habit in the genomes of a hyperdiverse lineage of mushroom-forming fungi.</title>
        <authorList>
            <person name="Looney B."/>
            <person name="Miyauchi S."/>
            <person name="Morin E."/>
            <person name="Drula E."/>
            <person name="Courty P.E."/>
            <person name="Kohler A."/>
            <person name="Kuo A."/>
            <person name="LaButti K."/>
            <person name="Pangilinan J."/>
            <person name="Lipzen A."/>
            <person name="Riley R."/>
            <person name="Andreopoulos W."/>
            <person name="He G."/>
            <person name="Johnson J."/>
            <person name="Nolan M."/>
            <person name="Tritt A."/>
            <person name="Barry K.W."/>
            <person name="Grigoriev I.V."/>
            <person name="Nagy L.G."/>
            <person name="Hibbett D."/>
            <person name="Henrissat B."/>
            <person name="Matheny P.B."/>
            <person name="Labbe J."/>
            <person name="Martin F.M."/>
        </authorList>
    </citation>
    <scope>NUCLEOTIDE SEQUENCE</scope>
    <source>
        <strain evidence="2">BPL690</strain>
    </source>
</reference>
<organism evidence="2 3">
    <name type="scientific">Multifurca ochricompacta</name>
    <dbReference type="NCBI Taxonomy" id="376703"/>
    <lineage>
        <taxon>Eukaryota</taxon>
        <taxon>Fungi</taxon>
        <taxon>Dikarya</taxon>
        <taxon>Basidiomycota</taxon>
        <taxon>Agaricomycotina</taxon>
        <taxon>Agaricomycetes</taxon>
        <taxon>Russulales</taxon>
        <taxon>Russulaceae</taxon>
        <taxon>Multifurca</taxon>
    </lineage>
</organism>
<dbReference type="GO" id="GO:0008138">
    <property type="term" value="F:protein tyrosine/serine/threonine phosphatase activity"/>
    <property type="evidence" value="ECO:0007669"/>
    <property type="project" value="TreeGrafter"/>
</dbReference>
<dbReference type="Proteomes" id="UP001203297">
    <property type="component" value="Unassembled WGS sequence"/>
</dbReference>
<evidence type="ECO:0000313" key="3">
    <source>
        <dbReference type="Proteomes" id="UP001203297"/>
    </source>
</evidence>
<accession>A0AAD4MBM0</accession>
<dbReference type="PANTHER" id="PTHR47550:SF1">
    <property type="entry name" value="DUAL SPECIFICITY PROTEIN PHOSPHATASE PPS1"/>
    <property type="match status" value="1"/>
</dbReference>
<dbReference type="GO" id="GO:0005634">
    <property type="term" value="C:nucleus"/>
    <property type="evidence" value="ECO:0007669"/>
    <property type="project" value="GOC"/>
</dbReference>
<keyword evidence="3" id="KW-1185">Reference proteome</keyword>
<feature type="compositionally biased region" description="Low complexity" evidence="1">
    <location>
        <begin position="170"/>
        <end position="191"/>
    </location>
</feature>
<gene>
    <name evidence="2" type="ORF">B0F90DRAFT_971012</name>
</gene>